<accession>A0A0L0DF68</accession>
<feature type="compositionally biased region" description="Low complexity" evidence="1">
    <location>
        <begin position="188"/>
        <end position="205"/>
    </location>
</feature>
<dbReference type="Gene3D" id="1.10.8.10">
    <property type="entry name" value="DNA helicase RuvA subunit, C-terminal domain"/>
    <property type="match status" value="1"/>
</dbReference>
<evidence type="ECO:0000313" key="3">
    <source>
        <dbReference type="Proteomes" id="UP000054408"/>
    </source>
</evidence>
<dbReference type="Proteomes" id="UP000054408">
    <property type="component" value="Unassembled WGS sequence"/>
</dbReference>
<keyword evidence="3" id="KW-1185">Reference proteome</keyword>
<protein>
    <submittedName>
        <fullName evidence="2">Uncharacterized protein</fullName>
    </submittedName>
</protein>
<evidence type="ECO:0000313" key="2">
    <source>
        <dbReference type="EMBL" id="KNC50992.1"/>
    </source>
</evidence>
<gene>
    <name evidence="2" type="ORF">AMSG_06965</name>
</gene>
<feature type="region of interest" description="Disordered" evidence="1">
    <location>
        <begin position="273"/>
        <end position="306"/>
    </location>
</feature>
<organism evidence="2 3">
    <name type="scientific">Thecamonas trahens ATCC 50062</name>
    <dbReference type="NCBI Taxonomy" id="461836"/>
    <lineage>
        <taxon>Eukaryota</taxon>
        <taxon>Apusozoa</taxon>
        <taxon>Apusomonadida</taxon>
        <taxon>Apusomonadidae</taxon>
        <taxon>Thecamonas</taxon>
    </lineage>
</organism>
<name>A0A0L0DF68_THETB</name>
<dbReference type="EMBL" id="GL349464">
    <property type="protein sequence ID" value="KNC50992.1"/>
    <property type="molecule type" value="Genomic_DNA"/>
</dbReference>
<feature type="region of interest" description="Disordered" evidence="1">
    <location>
        <begin position="176"/>
        <end position="214"/>
    </location>
</feature>
<reference evidence="2 3" key="1">
    <citation type="submission" date="2010-05" db="EMBL/GenBank/DDBJ databases">
        <title>The Genome Sequence of Thecamonas trahens ATCC 50062.</title>
        <authorList>
            <consortium name="The Broad Institute Genome Sequencing Platform"/>
            <person name="Russ C."/>
            <person name="Cuomo C."/>
            <person name="Shea T."/>
            <person name="Young S.K."/>
            <person name="Zeng Q."/>
            <person name="Koehrsen M."/>
            <person name="Haas B."/>
            <person name="Borodovsky M."/>
            <person name="Guigo R."/>
            <person name="Alvarado L."/>
            <person name="Berlin A."/>
            <person name="Bochicchio J."/>
            <person name="Borenstein D."/>
            <person name="Chapman S."/>
            <person name="Chen Z."/>
            <person name="Freedman E."/>
            <person name="Gellesch M."/>
            <person name="Goldberg J."/>
            <person name="Griggs A."/>
            <person name="Gujja S."/>
            <person name="Heilman E."/>
            <person name="Heiman D."/>
            <person name="Hepburn T."/>
            <person name="Howarth C."/>
            <person name="Jen D."/>
            <person name="Larson L."/>
            <person name="Mehta T."/>
            <person name="Park D."/>
            <person name="Pearson M."/>
            <person name="Roberts A."/>
            <person name="Saif S."/>
            <person name="Shenoy N."/>
            <person name="Sisk P."/>
            <person name="Stolte C."/>
            <person name="Sykes S."/>
            <person name="Thomson T."/>
            <person name="Walk T."/>
            <person name="White J."/>
            <person name="Yandava C."/>
            <person name="Burger G."/>
            <person name="Gray M.W."/>
            <person name="Holland P.W.H."/>
            <person name="King N."/>
            <person name="Lang F.B.F."/>
            <person name="Roger A.J."/>
            <person name="Ruiz-Trillo I."/>
            <person name="Lander E."/>
            <person name="Nusbaum C."/>
        </authorList>
    </citation>
    <scope>NUCLEOTIDE SEQUENCE [LARGE SCALE GENOMIC DNA]</scope>
    <source>
        <strain evidence="2 3">ATCC 50062</strain>
    </source>
</reference>
<sequence length="306" mass="32543">MTTPPTDIDTVEVIHPGISPVSRTFACALITLVNDGVDQVAAEKALLLTNSSLEAARQWLEVHKDDEEIGRPLAAHLLPGRMSQPQRMAMRLGGTPLRLDTSMDVEYSDHGFHKPPLPASPDRTGGPAPTFDGRASPVRYASMLAHRLASPRHARPTPFPPQTMLVPPSPQAVFTFPYAPLASPRPPQAQQAQQAPPSPGAFGSPPHSPQASRRRPHLAYPLAVAHAQPVSSAWMSLGASKPPLPMGSPSAASPLAYPALFHQRLLSPRHSALTPHPLAAFPATAPPRPLFAASDDDSSSESDSSI</sequence>
<dbReference type="AlphaFoldDB" id="A0A0L0DF68"/>
<dbReference type="GeneID" id="25566011"/>
<dbReference type="SUPFAM" id="SSF46934">
    <property type="entry name" value="UBA-like"/>
    <property type="match status" value="1"/>
</dbReference>
<dbReference type="RefSeq" id="XP_013756461.1">
    <property type="nucleotide sequence ID" value="XM_013901007.1"/>
</dbReference>
<proteinExistence type="predicted"/>
<evidence type="ECO:0000256" key="1">
    <source>
        <dbReference type="SAM" id="MobiDB-lite"/>
    </source>
</evidence>
<feature type="region of interest" description="Disordered" evidence="1">
    <location>
        <begin position="111"/>
        <end position="135"/>
    </location>
</feature>
<dbReference type="InterPro" id="IPR009060">
    <property type="entry name" value="UBA-like_sf"/>
</dbReference>